<accession>A0ABR3XSU6</accession>
<organism evidence="1 2">
    <name type="scientific">Phialemonium thermophilum</name>
    <dbReference type="NCBI Taxonomy" id="223376"/>
    <lineage>
        <taxon>Eukaryota</taxon>
        <taxon>Fungi</taxon>
        <taxon>Dikarya</taxon>
        <taxon>Ascomycota</taxon>
        <taxon>Pezizomycotina</taxon>
        <taxon>Sordariomycetes</taxon>
        <taxon>Sordariomycetidae</taxon>
        <taxon>Cephalothecales</taxon>
        <taxon>Cephalothecaceae</taxon>
        <taxon>Phialemonium</taxon>
    </lineage>
</organism>
<keyword evidence="2" id="KW-1185">Reference proteome</keyword>
<proteinExistence type="predicted"/>
<dbReference type="Proteomes" id="UP001586593">
    <property type="component" value="Unassembled WGS sequence"/>
</dbReference>
<reference evidence="1 2" key="1">
    <citation type="journal article" date="2024" name="Commun. Biol.">
        <title>Comparative genomic analysis of thermophilic fungi reveals convergent evolutionary adaptations and gene losses.</title>
        <authorList>
            <person name="Steindorff A.S."/>
            <person name="Aguilar-Pontes M.V."/>
            <person name="Robinson A.J."/>
            <person name="Andreopoulos B."/>
            <person name="LaButti K."/>
            <person name="Kuo A."/>
            <person name="Mondo S."/>
            <person name="Riley R."/>
            <person name="Otillar R."/>
            <person name="Haridas S."/>
            <person name="Lipzen A."/>
            <person name="Grimwood J."/>
            <person name="Schmutz J."/>
            <person name="Clum A."/>
            <person name="Reid I.D."/>
            <person name="Moisan M.C."/>
            <person name="Butler G."/>
            <person name="Nguyen T.T.M."/>
            <person name="Dewar K."/>
            <person name="Conant G."/>
            <person name="Drula E."/>
            <person name="Henrissat B."/>
            <person name="Hansel C."/>
            <person name="Singer S."/>
            <person name="Hutchinson M.I."/>
            <person name="de Vries R.P."/>
            <person name="Natvig D.O."/>
            <person name="Powell A.J."/>
            <person name="Tsang A."/>
            <person name="Grigoriev I.V."/>
        </authorList>
    </citation>
    <scope>NUCLEOTIDE SEQUENCE [LARGE SCALE GENOMIC DNA]</scope>
    <source>
        <strain evidence="1 2">ATCC 24622</strain>
    </source>
</reference>
<name>A0ABR3XSU6_9PEZI</name>
<evidence type="ECO:0000313" key="1">
    <source>
        <dbReference type="EMBL" id="KAL1878592.1"/>
    </source>
</evidence>
<dbReference type="EMBL" id="JAZHXJ010000051">
    <property type="protein sequence ID" value="KAL1878592.1"/>
    <property type="molecule type" value="Genomic_DNA"/>
</dbReference>
<evidence type="ECO:0000313" key="2">
    <source>
        <dbReference type="Proteomes" id="UP001586593"/>
    </source>
</evidence>
<sequence>MSRWLVGTMVPRAYLLDLIHNSITRRWRTCNGHVSNLLLLLNRELLGTFCYGEVDQCHGLIHLTVSKCIYPQASAYNILIRG</sequence>
<protein>
    <submittedName>
        <fullName evidence="1">Uncharacterized protein</fullName>
    </submittedName>
</protein>
<comment type="caution">
    <text evidence="1">The sequence shown here is derived from an EMBL/GenBank/DDBJ whole genome shotgun (WGS) entry which is preliminary data.</text>
</comment>
<gene>
    <name evidence="1" type="ORF">VTK73DRAFT_7770</name>
</gene>